<evidence type="ECO:0000259" key="3">
    <source>
        <dbReference type="PROSITE" id="PS50977"/>
    </source>
</evidence>
<dbReference type="Gene3D" id="1.10.357.10">
    <property type="entry name" value="Tetracycline Repressor, domain 2"/>
    <property type="match status" value="1"/>
</dbReference>
<organism evidence="4 5">
    <name type="scientific">Mycolicibacterium sediminis</name>
    <dbReference type="NCBI Taxonomy" id="1286180"/>
    <lineage>
        <taxon>Bacteria</taxon>
        <taxon>Bacillati</taxon>
        <taxon>Actinomycetota</taxon>
        <taxon>Actinomycetes</taxon>
        <taxon>Mycobacteriales</taxon>
        <taxon>Mycobacteriaceae</taxon>
        <taxon>Mycolicibacterium</taxon>
    </lineage>
</organism>
<dbReference type="InterPro" id="IPR009057">
    <property type="entry name" value="Homeodomain-like_sf"/>
</dbReference>
<dbReference type="AlphaFoldDB" id="A0A7I7QVT3"/>
<evidence type="ECO:0000313" key="4">
    <source>
        <dbReference type="EMBL" id="BBY30026.1"/>
    </source>
</evidence>
<dbReference type="PRINTS" id="PR00455">
    <property type="entry name" value="HTHTETR"/>
</dbReference>
<dbReference type="Proteomes" id="UP000467193">
    <property type="component" value="Chromosome"/>
</dbReference>
<dbReference type="InterPro" id="IPR050109">
    <property type="entry name" value="HTH-type_TetR-like_transc_reg"/>
</dbReference>
<dbReference type="EMBL" id="AP022588">
    <property type="protein sequence ID" value="BBY30026.1"/>
    <property type="molecule type" value="Genomic_DNA"/>
</dbReference>
<dbReference type="Pfam" id="PF00440">
    <property type="entry name" value="TetR_N"/>
    <property type="match status" value="1"/>
</dbReference>
<evidence type="ECO:0000313" key="5">
    <source>
        <dbReference type="Proteomes" id="UP000467193"/>
    </source>
</evidence>
<feature type="DNA-binding region" description="H-T-H motif" evidence="2">
    <location>
        <begin position="32"/>
        <end position="51"/>
    </location>
</feature>
<protein>
    <submittedName>
        <fullName evidence="4">TetR family transcriptional regulator</fullName>
    </submittedName>
</protein>
<keyword evidence="5" id="KW-1185">Reference proteome</keyword>
<sequence length="192" mass="20724">MAKPAAPRGLARGRVLEAALALFAEHGVHGTSLQMIADRVGVGKAAVYYQFRSKEDIVLEVIRPTIEDMARVIRTAGALPDPEQRRVVAVSGLVEMLVRNRQLAVIFHGDPAIDQIMNDEPDFKAVADGLREIVEGPERNTTERINCSVFLSGVGRAAADPELADIDDADLHRALLELSGRILAPATEAAAR</sequence>
<dbReference type="RefSeq" id="WP_163799218.1">
    <property type="nucleotide sequence ID" value="NZ_AP022588.1"/>
</dbReference>
<dbReference type="KEGG" id="msei:MSEDJ_41220"/>
<dbReference type="PROSITE" id="PS50977">
    <property type="entry name" value="HTH_TETR_2"/>
    <property type="match status" value="1"/>
</dbReference>
<name>A0A7I7QVT3_9MYCO</name>
<keyword evidence="1 2" id="KW-0238">DNA-binding</keyword>
<dbReference type="SUPFAM" id="SSF46689">
    <property type="entry name" value="Homeodomain-like"/>
    <property type="match status" value="1"/>
</dbReference>
<dbReference type="InterPro" id="IPR001647">
    <property type="entry name" value="HTH_TetR"/>
</dbReference>
<accession>A0A7I7QVT3</accession>
<evidence type="ECO:0000256" key="1">
    <source>
        <dbReference type="ARBA" id="ARBA00023125"/>
    </source>
</evidence>
<proteinExistence type="predicted"/>
<dbReference type="PANTHER" id="PTHR30055">
    <property type="entry name" value="HTH-TYPE TRANSCRIPTIONAL REGULATOR RUTR"/>
    <property type="match status" value="1"/>
</dbReference>
<gene>
    <name evidence="4" type="ORF">MSEDJ_41220</name>
</gene>
<reference evidence="4 5" key="1">
    <citation type="journal article" date="2019" name="Emerg. Microbes Infect.">
        <title>Comprehensive subspecies identification of 175 nontuberculous mycobacteria species based on 7547 genomic profiles.</title>
        <authorList>
            <person name="Matsumoto Y."/>
            <person name="Kinjo T."/>
            <person name="Motooka D."/>
            <person name="Nabeya D."/>
            <person name="Jung N."/>
            <person name="Uechi K."/>
            <person name="Horii T."/>
            <person name="Iida T."/>
            <person name="Fujita J."/>
            <person name="Nakamura S."/>
        </authorList>
    </citation>
    <scope>NUCLEOTIDE SEQUENCE [LARGE SCALE GENOMIC DNA]</scope>
    <source>
        <strain evidence="4 5">JCM 17899</strain>
    </source>
</reference>
<dbReference type="PANTHER" id="PTHR30055:SF226">
    <property type="entry name" value="HTH-TYPE TRANSCRIPTIONAL REGULATOR PKSA"/>
    <property type="match status" value="1"/>
</dbReference>
<feature type="domain" description="HTH tetR-type" evidence="3">
    <location>
        <begin position="9"/>
        <end position="69"/>
    </location>
</feature>
<dbReference type="GO" id="GO:0000976">
    <property type="term" value="F:transcription cis-regulatory region binding"/>
    <property type="evidence" value="ECO:0007669"/>
    <property type="project" value="TreeGrafter"/>
</dbReference>
<dbReference type="GO" id="GO:0003700">
    <property type="term" value="F:DNA-binding transcription factor activity"/>
    <property type="evidence" value="ECO:0007669"/>
    <property type="project" value="TreeGrafter"/>
</dbReference>
<evidence type="ECO:0000256" key="2">
    <source>
        <dbReference type="PROSITE-ProRule" id="PRU00335"/>
    </source>
</evidence>